<dbReference type="EMBL" id="CP104064">
    <property type="protein sequence ID" value="WAH38482.1"/>
    <property type="molecule type" value="Genomic_DNA"/>
</dbReference>
<sequence>MIRRMPFRCPACDSAMQVTELSCPSCETKVQGTFAVSPVLQLPPEQLTFVEVFLRCRGNIREVERELGISYPTVRARLDEVIESLGYQPPLEPENTLNQLDTIKQFEDGALSFEETLDKLRKG</sequence>
<dbReference type="Pfam" id="PF09862">
    <property type="entry name" value="DUF2089"/>
    <property type="match status" value="1"/>
</dbReference>
<proteinExistence type="predicted"/>
<dbReference type="Pfam" id="PF22747">
    <property type="entry name" value="Zn_ribbon_DUF2089"/>
    <property type="match status" value="1"/>
</dbReference>
<evidence type="ECO:0000313" key="3">
    <source>
        <dbReference type="EMBL" id="WAH38482.1"/>
    </source>
</evidence>
<feature type="domain" description="DUF2089" evidence="1">
    <location>
        <begin position="42"/>
        <end position="88"/>
    </location>
</feature>
<keyword evidence="4" id="KW-1185">Reference proteome</keyword>
<reference evidence="3" key="1">
    <citation type="submission" date="2022-08" db="EMBL/GenBank/DDBJ databases">
        <title>Alicyclobacillus dauci DSM2870, complete genome.</title>
        <authorList>
            <person name="Wang Q."/>
            <person name="Cai R."/>
            <person name="Wang Z."/>
        </authorList>
    </citation>
    <scope>NUCLEOTIDE SEQUENCE</scope>
    <source>
        <strain evidence="3">DSM 28700</strain>
    </source>
</reference>
<dbReference type="Proteomes" id="UP001164803">
    <property type="component" value="Chromosome"/>
</dbReference>
<name>A0ABY6Z7A6_9BACL</name>
<dbReference type="Gene3D" id="1.10.10.2840">
    <property type="entry name" value="PucR C-terminal helix-turn-helix domain"/>
    <property type="match status" value="1"/>
</dbReference>
<accession>A0ABY6Z7A6</accession>
<evidence type="ECO:0000259" key="2">
    <source>
        <dbReference type="Pfam" id="PF22747"/>
    </source>
</evidence>
<dbReference type="InterPro" id="IPR018658">
    <property type="entry name" value="DUF2089"/>
</dbReference>
<evidence type="ECO:0000313" key="4">
    <source>
        <dbReference type="Proteomes" id="UP001164803"/>
    </source>
</evidence>
<feature type="domain" description="DUF2089" evidence="2">
    <location>
        <begin position="9"/>
        <end position="38"/>
    </location>
</feature>
<dbReference type="InterPro" id="IPR042070">
    <property type="entry name" value="PucR_C-HTH_sf"/>
</dbReference>
<dbReference type="RefSeq" id="WP_268046057.1">
    <property type="nucleotide sequence ID" value="NZ_CP104064.1"/>
</dbReference>
<protein>
    <submittedName>
        <fullName evidence="3">DUF2089 domain-containing protein</fullName>
    </submittedName>
</protein>
<evidence type="ECO:0000259" key="1">
    <source>
        <dbReference type="Pfam" id="PF09862"/>
    </source>
</evidence>
<dbReference type="InterPro" id="IPR053957">
    <property type="entry name" value="DUF2089_Zn_ribbon"/>
</dbReference>
<gene>
    <name evidence="3" type="ORF">NZD86_08375</name>
</gene>
<organism evidence="3 4">
    <name type="scientific">Alicyclobacillus dauci</name>
    <dbReference type="NCBI Taxonomy" id="1475485"/>
    <lineage>
        <taxon>Bacteria</taxon>
        <taxon>Bacillati</taxon>
        <taxon>Bacillota</taxon>
        <taxon>Bacilli</taxon>
        <taxon>Bacillales</taxon>
        <taxon>Alicyclobacillaceae</taxon>
        <taxon>Alicyclobacillus</taxon>
    </lineage>
</organism>